<feature type="transmembrane region" description="Helical" evidence="1">
    <location>
        <begin position="42"/>
        <end position="60"/>
    </location>
</feature>
<reference evidence="3 4" key="1">
    <citation type="submission" date="2020-03" db="EMBL/GenBank/DDBJ databases">
        <title>Assessment of the enzymatic potential of alkaline-tolerant lipase obtained from Bacillus luteus H11 (technogenic soil) for the bioremediation of saline soils contaminated with petroleum substances.</title>
        <authorList>
            <person name="Kalwasinska A."/>
        </authorList>
    </citation>
    <scope>NUCLEOTIDE SEQUENCE [LARGE SCALE GENOMIC DNA]</scope>
    <source>
        <strain evidence="3 4">H11</strain>
    </source>
</reference>
<dbReference type="AlphaFoldDB" id="A0A969PUV2"/>
<dbReference type="NCBIfam" id="TIGR00254">
    <property type="entry name" value="GGDEF"/>
    <property type="match status" value="1"/>
</dbReference>
<dbReference type="InterPro" id="IPR050469">
    <property type="entry name" value="Diguanylate_Cyclase"/>
</dbReference>
<comment type="caution">
    <text evidence="3">The sequence shown here is derived from an EMBL/GenBank/DDBJ whole genome shotgun (WGS) entry which is preliminary data.</text>
</comment>
<gene>
    <name evidence="3" type="ORF">HCN83_00710</name>
</gene>
<feature type="domain" description="GGDEF" evidence="2">
    <location>
        <begin position="206"/>
        <end position="331"/>
    </location>
</feature>
<dbReference type="InterPro" id="IPR029787">
    <property type="entry name" value="Nucleotide_cyclase"/>
</dbReference>
<evidence type="ECO:0000313" key="3">
    <source>
        <dbReference type="EMBL" id="NJP36107.1"/>
    </source>
</evidence>
<feature type="transmembrane region" description="Helical" evidence="1">
    <location>
        <begin position="67"/>
        <end position="87"/>
    </location>
</feature>
<organism evidence="3 4">
    <name type="scientific">Alkalicoccus luteus</name>
    <dbReference type="NCBI Taxonomy" id="1237094"/>
    <lineage>
        <taxon>Bacteria</taxon>
        <taxon>Bacillati</taxon>
        <taxon>Bacillota</taxon>
        <taxon>Bacilli</taxon>
        <taxon>Bacillales</taxon>
        <taxon>Bacillaceae</taxon>
        <taxon>Alkalicoccus</taxon>
    </lineage>
</organism>
<dbReference type="GO" id="GO:0005886">
    <property type="term" value="C:plasma membrane"/>
    <property type="evidence" value="ECO:0007669"/>
    <property type="project" value="TreeGrafter"/>
</dbReference>
<keyword evidence="4" id="KW-1185">Reference proteome</keyword>
<dbReference type="Pfam" id="PF00990">
    <property type="entry name" value="GGDEF"/>
    <property type="match status" value="1"/>
</dbReference>
<evidence type="ECO:0000256" key="1">
    <source>
        <dbReference type="SAM" id="Phobius"/>
    </source>
</evidence>
<dbReference type="CDD" id="cd01949">
    <property type="entry name" value="GGDEF"/>
    <property type="match status" value="1"/>
</dbReference>
<dbReference type="InterPro" id="IPR000160">
    <property type="entry name" value="GGDEF_dom"/>
</dbReference>
<dbReference type="GO" id="GO:0043709">
    <property type="term" value="P:cell adhesion involved in single-species biofilm formation"/>
    <property type="evidence" value="ECO:0007669"/>
    <property type="project" value="TreeGrafter"/>
</dbReference>
<keyword evidence="1" id="KW-0812">Transmembrane</keyword>
<keyword evidence="1" id="KW-0472">Membrane</keyword>
<dbReference type="SUPFAM" id="SSF55073">
    <property type="entry name" value="Nucleotide cyclase"/>
    <property type="match status" value="1"/>
</dbReference>
<dbReference type="PROSITE" id="PS50887">
    <property type="entry name" value="GGDEF"/>
    <property type="match status" value="1"/>
</dbReference>
<dbReference type="InterPro" id="IPR043128">
    <property type="entry name" value="Rev_trsase/Diguanyl_cyclase"/>
</dbReference>
<dbReference type="PANTHER" id="PTHR45138">
    <property type="entry name" value="REGULATORY COMPONENTS OF SENSORY TRANSDUCTION SYSTEM"/>
    <property type="match status" value="1"/>
</dbReference>
<proteinExistence type="predicted"/>
<evidence type="ECO:0000313" key="4">
    <source>
        <dbReference type="Proteomes" id="UP000752012"/>
    </source>
</evidence>
<evidence type="ECO:0000259" key="2">
    <source>
        <dbReference type="PROSITE" id="PS50887"/>
    </source>
</evidence>
<dbReference type="Gene3D" id="3.30.70.270">
    <property type="match status" value="1"/>
</dbReference>
<dbReference type="GO" id="GO:1902201">
    <property type="term" value="P:negative regulation of bacterial-type flagellum-dependent cell motility"/>
    <property type="evidence" value="ECO:0007669"/>
    <property type="project" value="TreeGrafter"/>
</dbReference>
<accession>A0A969PUV2</accession>
<feature type="transmembrane region" description="Helical" evidence="1">
    <location>
        <begin position="19"/>
        <end position="36"/>
    </location>
</feature>
<dbReference type="GO" id="GO:0052621">
    <property type="term" value="F:diguanylate cyclase activity"/>
    <property type="evidence" value="ECO:0007669"/>
    <property type="project" value="TreeGrafter"/>
</dbReference>
<keyword evidence="1" id="KW-1133">Transmembrane helix</keyword>
<dbReference type="EMBL" id="JAATHJ010000001">
    <property type="protein sequence ID" value="NJP36107.1"/>
    <property type="molecule type" value="Genomic_DNA"/>
</dbReference>
<name>A0A969PUV2_9BACI</name>
<dbReference type="Proteomes" id="UP000752012">
    <property type="component" value="Unassembled WGS sequence"/>
</dbReference>
<sequence length="335" mass="37365">MNHAATNAYTPLQKLMTRFLYLNWSVHLILMILNIFSGDWILASAHVVSTIVVFLLLPLVQKEQYKQIAVTQLVNTIVHITIGSYLVGTAAGLHLFILNFPVLTLIFLPLAWQVVLNTAAVTFFFSIFFIAPANTGYFPPNVLQTILTVNVFMVFTIFFICLLFYKRMHDQKSIELEAAERFDPLTGLYNRRWMYVQLQEALDQGKSGYLALLDLDDFKKVNGEFGHTGGDHTLAHAAGIIKAEMTAPAMAARWGGEEFLLYFPDGEQAEVEQAVRRMALAMNELPEPQGLSFTGGLTEVDSSLEQTLSRADQALIEGKQFGKNQVTFLPAPGAP</sequence>
<dbReference type="RefSeq" id="WP_168004386.1">
    <property type="nucleotide sequence ID" value="NZ_JAATHJ010000001.1"/>
</dbReference>
<dbReference type="SMART" id="SM00267">
    <property type="entry name" value="GGDEF"/>
    <property type="match status" value="1"/>
</dbReference>
<protein>
    <submittedName>
        <fullName evidence="3">GGDEF domain-containing protein</fullName>
    </submittedName>
</protein>
<feature type="transmembrane region" description="Helical" evidence="1">
    <location>
        <begin position="145"/>
        <end position="165"/>
    </location>
</feature>
<dbReference type="PANTHER" id="PTHR45138:SF9">
    <property type="entry name" value="DIGUANYLATE CYCLASE DGCM-RELATED"/>
    <property type="match status" value="1"/>
</dbReference>